<dbReference type="InterPro" id="IPR011701">
    <property type="entry name" value="MFS"/>
</dbReference>
<name>A0ABY4EK51_9BACI</name>
<comment type="subcellular location">
    <subcellularLocation>
        <location evidence="1">Cell membrane</location>
        <topology evidence="1">Multi-pass membrane protein</topology>
    </subcellularLocation>
</comment>
<dbReference type="CDD" id="cd06173">
    <property type="entry name" value="MFS_MefA_like"/>
    <property type="match status" value="1"/>
</dbReference>
<feature type="transmembrane region" description="Helical" evidence="7">
    <location>
        <begin position="94"/>
        <end position="114"/>
    </location>
</feature>
<feature type="transmembrane region" description="Helical" evidence="7">
    <location>
        <begin position="252"/>
        <end position="273"/>
    </location>
</feature>
<evidence type="ECO:0000256" key="2">
    <source>
        <dbReference type="ARBA" id="ARBA00022448"/>
    </source>
</evidence>
<evidence type="ECO:0000313" key="10">
    <source>
        <dbReference type="Proteomes" id="UP000831787"/>
    </source>
</evidence>
<proteinExistence type="predicted"/>
<keyword evidence="10" id="KW-1185">Reference proteome</keyword>
<feature type="transmembrane region" description="Helical" evidence="7">
    <location>
        <begin position="369"/>
        <end position="387"/>
    </location>
</feature>
<dbReference type="SUPFAM" id="SSF103473">
    <property type="entry name" value="MFS general substrate transporter"/>
    <property type="match status" value="1"/>
</dbReference>
<feature type="transmembrane region" description="Helical" evidence="7">
    <location>
        <begin position="216"/>
        <end position="240"/>
    </location>
</feature>
<feature type="transmembrane region" description="Helical" evidence="7">
    <location>
        <begin position="38"/>
        <end position="59"/>
    </location>
</feature>
<dbReference type="PANTHER" id="PTHR23513">
    <property type="entry name" value="INTEGRAL MEMBRANE EFFLUX PROTEIN-RELATED"/>
    <property type="match status" value="1"/>
</dbReference>
<evidence type="ECO:0000256" key="1">
    <source>
        <dbReference type="ARBA" id="ARBA00004651"/>
    </source>
</evidence>
<keyword evidence="3" id="KW-1003">Cell membrane</keyword>
<feature type="transmembrane region" description="Helical" evidence="7">
    <location>
        <begin position="280"/>
        <end position="297"/>
    </location>
</feature>
<feature type="domain" description="Major facilitator superfamily (MFS) profile" evidence="8">
    <location>
        <begin position="1"/>
        <end position="188"/>
    </location>
</feature>
<protein>
    <submittedName>
        <fullName evidence="9">MFS transporter</fullName>
    </submittedName>
</protein>
<dbReference type="RefSeq" id="WP_244710437.1">
    <property type="nucleotide sequence ID" value="NZ_CP095073.1"/>
</dbReference>
<accession>A0ABY4EK51</accession>
<keyword evidence="6 7" id="KW-0472">Membrane</keyword>
<feature type="transmembrane region" description="Helical" evidence="7">
    <location>
        <begin position="344"/>
        <end position="363"/>
    </location>
</feature>
<dbReference type="PROSITE" id="PS50850">
    <property type="entry name" value="MFS"/>
    <property type="match status" value="1"/>
</dbReference>
<evidence type="ECO:0000259" key="8">
    <source>
        <dbReference type="PROSITE" id="PS50850"/>
    </source>
</evidence>
<sequence length="403" mass="44402">MNKFNTYKLLTAYFLYECGRAMYFVLVTWFLYQSTEDALYTGFFVSFGFLPGLVSNLVFGVLVDRYNRKKLALISESVSFSVLVLLFFTAATHLLLPSLMIGVHMVMQTTGSLFRPSLQALVAEVFDKETLPKMFSFSNSATISGSLSGAAIGGFLSGWLPLSNSLLIVTSLYGCSWLAVTLLDYERKFFPSSNTKFRIVSELRDGANYLKKNPMLYGLFTMMMLGQLTFHTTIGFLSVYTSGYLHSNAVTYGFLDASFSIGGIAAGFLGTWWWVKWKNFIAVWSLVTVAVGLFLLGTAPYPAVAFIGVLCTGLGTTWVRALLQSVQQIATDKRYHGRMASFRMLGNQASVVLTGSIFGAVAASQGANMVFLCLLIPILLGVLWAVFQSRHPSFKAITDQKSA</sequence>
<dbReference type="EMBL" id="CP095073">
    <property type="protein sequence ID" value="UOQ44458.1"/>
    <property type="molecule type" value="Genomic_DNA"/>
</dbReference>
<evidence type="ECO:0000256" key="4">
    <source>
        <dbReference type="ARBA" id="ARBA00022692"/>
    </source>
</evidence>
<organism evidence="9 10">
    <name type="scientific">Halobacillus salinarum</name>
    <dbReference type="NCBI Taxonomy" id="2932257"/>
    <lineage>
        <taxon>Bacteria</taxon>
        <taxon>Bacillati</taxon>
        <taxon>Bacillota</taxon>
        <taxon>Bacilli</taxon>
        <taxon>Bacillales</taxon>
        <taxon>Bacillaceae</taxon>
        <taxon>Halobacillus</taxon>
    </lineage>
</organism>
<keyword evidence="5 7" id="KW-1133">Transmembrane helix</keyword>
<keyword evidence="4 7" id="KW-0812">Transmembrane</keyword>
<dbReference type="Pfam" id="PF07690">
    <property type="entry name" value="MFS_1"/>
    <property type="match status" value="2"/>
</dbReference>
<dbReference type="InterPro" id="IPR036259">
    <property type="entry name" value="MFS_trans_sf"/>
</dbReference>
<dbReference type="Gene3D" id="1.20.1250.20">
    <property type="entry name" value="MFS general substrate transporter like domains"/>
    <property type="match status" value="1"/>
</dbReference>
<feature type="transmembrane region" description="Helical" evidence="7">
    <location>
        <begin position="166"/>
        <end position="185"/>
    </location>
</feature>
<feature type="transmembrane region" description="Helical" evidence="7">
    <location>
        <begin position="12"/>
        <end position="32"/>
    </location>
</feature>
<gene>
    <name evidence="9" type="ORF">MUN89_00215</name>
</gene>
<feature type="transmembrane region" description="Helical" evidence="7">
    <location>
        <begin position="303"/>
        <end position="323"/>
    </location>
</feature>
<dbReference type="PANTHER" id="PTHR23513:SF6">
    <property type="entry name" value="MAJOR FACILITATOR SUPERFAMILY ASSOCIATED DOMAIN-CONTAINING PROTEIN"/>
    <property type="match status" value="1"/>
</dbReference>
<evidence type="ECO:0000313" key="9">
    <source>
        <dbReference type="EMBL" id="UOQ44458.1"/>
    </source>
</evidence>
<dbReference type="InterPro" id="IPR020846">
    <property type="entry name" value="MFS_dom"/>
</dbReference>
<keyword evidence="2" id="KW-0813">Transport</keyword>
<reference evidence="9 10" key="1">
    <citation type="submission" date="2022-04" db="EMBL/GenBank/DDBJ databases">
        <title>Halobacillus sp. isolated from saltern.</title>
        <authorList>
            <person name="Won M."/>
            <person name="Lee C.-M."/>
            <person name="Woen H.-Y."/>
            <person name="Kwon S.-W."/>
        </authorList>
    </citation>
    <scope>NUCLEOTIDE SEQUENCE [LARGE SCALE GENOMIC DNA]</scope>
    <source>
        <strain evidence="9 10">SSBR10-3</strain>
    </source>
</reference>
<evidence type="ECO:0000256" key="7">
    <source>
        <dbReference type="SAM" id="Phobius"/>
    </source>
</evidence>
<evidence type="ECO:0000256" key="5">
    <source>
        <dbReference type="ARBA" id="ARBA00022989"/>
    </source>
</evidence>
<dbReference type="Proteomes" id="UP000831787">
    <property type="component" value="Chromosome"/>
</dbReference>
<evidence type="ECO:0000256" key="6">
    <source>
        <dbReference type="ARBA" id="ARBA00023136"/>
    </source>
</evidence>
<evidence type="ECO:0000256" key="3">
    <source>
        <dbReference type="ARBA" id="ARBA00022475"/>
    </source>
</evidence>